<proteinExistence type="inferred from homology"/>
<comment type="subcellular location">
    <subcellularLocation>
        <location evidence="7">Cell membrane</location>
        <topology evidence="7">Multi-pass membrane protein</topology>
    </subcellularLocation>
    <subcellularLocation>
        <location evidence="1">Membrane</location>
        <topology evidence="1">Multi-pass membrane protein</topology>
    </subcellularLocation>
</comment>
<dbReference type="GO" id="GO:0005886">
    <property type="term" value="C:plasma membrane"/>
    <property type="evidence" value="ECO:0007669"/>
    <property type="project" value="UniProtKB-SubCell"/>
</dbReference>
<keyword evidence="6" id="KW-0325">Glycoprotein</keyword>
<dbReference type="AlphaFoldDB" id="A0A813FYJ2"/>
<feature type="transmembrane region" description="Helical" evidence="7">
    <location>
        <begin position="422"/>
        <end position="451"/>
    </location>
</feature>
<keyword evidence="4 7" id="KW-1133">Transmembrane helix</keyword>
<evidence type="ECO:0000256" key="6">
    <source>
        <dbReference type="ARBA" id="ARBA00023180"/>
    </source>
</evidence>
<dbReference type="EMBL" id="CAJNNV010026844">
    <property type="protein sequence ID" value="CAE8619126.1"/>
    <property type="molecule type" value="Genomic_DNA"/>
</dbReference>
<reference evidence="8" key="1">
    <citation type="submission" date="2021-02" db="EMBL/GenBank/DDBJ databases">
        <authorList>
            <person name="Dougan E. K."/>
            <person name="Rhodes N."/>
            <person name="Thang M."/>
            <person name="Chan C."/>
        </authorList>
    </citation>
    <scope>NUCLEOTIDE SEQUENCE</scope>
</reference>
<comment type="function">
    <text evidence="7">Choline transporter.</text>
</comment>
<evidence type="ECO:0000256" key="7">
    <source>
        <dbReference type="RuleBase" id="RU368066"/>
    </source>
</evidence>
<organism evidence="8 9">
    <name type="scientific">Polarella glacialis</name>
    <name type="common">Dinoflagellate</name>
    <dbReference type="NCBI Taxonomy" id="89957"/>
    <lineage>
        <taxon>Eukaryota</taxon>
        <taxon>Sar</taxon>
        <taxon>Alveolata</taxon>
        <taxon>Dinophyceae</taxon>
        <taxon>Suessiales</taxon>
        <taxon>Suessiaceae</taxon>
        <taxon>Polarella</taxon>
    </lineage>
</organism>
<evidence type="ECO:0000256" key="1">
    <source>
        <dbReference type="ARBA" id="ARBA00004141"/>
    </source>
</evidence>
<feature type="transmembrane region" description="Helical" evidence="7">
    <location>
        <begin position="282"/>
        <end position="305"/>
    </location>
</feature>
<feature type="transmembrane region" description="Helical" evidence="7">
    <location>
        <begin position="169"/>
        <end position="190"/>
    </location>
</feature>
<comment type="similarity">
    <text evidence="2 7">Belongs to the CTL (choline transporter-like) family.</text>
</comment>
<evidence type="ECO:0000313" key="9">
    <source>
        <dbReference type="Proteomes" id="UP000654075"/>
    </source>
</evidence>
<gene>
    <name evidence="8" type="ORF">PGLA1383_LOCUS36719</name>
</gene>
<feature type="transmembrane region" description="Helical" evidence="7">
    <location>
        <begin position="600"/>
        <end position="622"/>
    </location>
</feature>
<evidence type="ECO:0000256" key="2">
    <source>
        <dbReference type="ARBA" id="ARBA00007168"/>
    </source>
</evidence>
<evidence type="ECO:0000256" key="5">
    <source>
        <dbReference type="ARBA" id="ARBA00023136"/>
    </source>
</evidence>
<evidence type="ECO:0000256" key="4">
    <source>
        <dbReference type="ARBA" id="ARBA00022989"/>
    </source>
</evidence>
<dbReference type="PANTHER" id="PTHR12385:SF14">
    <property type="entry name" value="CHOLINE TRANSPORTER-LIKE 2"/>
    <property type="match status" value="1"/>
</dbReference>
<dbReference type="GO" id="GO:0022857">
    <property type="term" value="F:transmembrane transporter activity"/>
    <property type="evidence" value="ECO:0007669"/>
    <property type="project" value="UniProtKB-UniRule"/>
</dbReference>
<feature type="transmembrane region" description="Helical" evidence="7">
    <location>
        <begin position="570"/>
        <end position="594"/>
    </location>
</feature>
<feature type="transmembrane region" description="Helical" evidence="7">
    <location>
        <begin position="537"/>
        <end position="558"/>
    </location>
</feature>
<accession>A0A813FYJ2</accession>
<keyword evidence="5 7" id="KW-0472">Membrane</keyword>
<protein>
    <recommendedName>
        <fullName evidence="7">Choline transporter-like protein</fullName>
    </recommendedName>
</protein>
<name>A0A813FYJ2_POLGL</name>
<evidence type="ECO:0000313" key="8">
    <source>
        <dbReference type="EMBL" id="CAE8619126.1"/>
    </source>
</evidence>
<comment type="caution">
    <text evidence="8">The sequence shown here is derived from an EMBL/GenBank/DDBJ whole genome shotgun (WGS) entry which is preliminary data.</text>
</comment>
<feature type="non-terminal residue" evidence="8">
    <location>
        <position position="1"/>
    </location>
</feature>
<feature type="transmembrane region" description="Helical" evidence="7">
    <location>
        <begin position="325"/>
        <end position="351"/>
    </location>
</feature>
<dbReference type="Proteomes" id="UP000654075">
    <property type="component" value="Unassembled WGS sequence"/>
</dbReference>
<sequence length="678" mass="72376">AASSLSDPAQALQLFTGSSGLIPTPSSVLQQATKYMSLVCARSCSPANASRAWMYSPAPDKPWAAAWEQLLLAANSSSALGEALSQFQFQAWSFEDCPYAARYCIPFPGVALTNGPNNLCIPQISGEVAAALGSQLTSSLDMLSSISVVQDAVSSLSSAPGSLLTTLDALAVVMFCSLAISLSFMVLIRFFVGPMVWIAILIVLLMFVGGGCAGLVRLNQCADQSYASSGEGLATSVAQTTQSVVQNVSSQTQSGVPTISDSCSSQGGYTVSDSTARQVLQVCSYVVLGLAGLWVLLICCLRSRISLAIAVNKVAAEFVHHTPQILLVPLTQTFVGLVWLVGWGVCAAFILSQVPAGYVPNGAFATEAEAAGTPQTPGACTSHWPSGYAYQDASNCVTDAAGTVHCWRCAPPRAMMGQRSAYIFFSLLWHNALLVAIGQCTVAGAVGGWFFAPRAEKSSRPVLRAALRNSLFFNIGSLAFGSLILAIVQFVKRVLAYLSEQAKTQKNKFAEIIFKALCCCLWIFEKCVKFLNKNAYIQVALKGTPFCTSAQNAFLLILRNWIRFGVLAMLGPVVALIGVLFITTVTALGGYFILQAMYPYVNPVVPVATYVIVGYLIGRLFLNIFALSVDTSLQCFIISEEMEHSGDFVPKELESFIEHHDLKGHEGYGLSGRCCCCL</sequence>
<keyword evidence="9" id="KW-1185">Reference proteome</keyword>
<dbReference type="InterPro" id="IPR007603">
    <property type="entry name" value="Choline_transptr-like"/>
</dbReference>
<dbReference type="PANTHER" id="PTHR12385">
    <property type="entry name" value="CHOLINE TRANSPORTER-LIKE (SLC FAMILY 44)"/>
    <property type="match status" value="1"/>
</dbReference>
<dbReference type="Pfam" id="PF04515">
    <property type="entry name" value="Choline_transpo"/>
    <property type="match status" value="1"/>
</dbReference>
<feature type="transmembrane region" description="Helical" evidence="7">
    <location>
        <begin position="471"/>
        <end position="491"/>
    </location>
</feature>
<dbReference type="OrthoDB" id="420519at2759"/>
<keyword evidence="3 7" id="KW-0812">Transmembrane</keyword>
<evidence type="ECO:0000256" key="3">
    <source>
        <dbReference type="ARBA" id="ARBA00022692"/>
    </source>
</evidence>
<dbReference type="OMA" id="ASAWHWI"/>
<feature type="transmembrane region" description="Helical" evidence="7">
    <location>
        <begin position="196"/>
        <end position="216"/>
    </location>
</feature>